<protein>
    <recommendedName>
        <fullName evidence="1">Integrase catalytic domain-containing protein</fullName>
    </recommendedName>
</protein>
<dbReference type="EMBL" id="LRGB01005858">
    <property type="protein sequence ID" value="KZS01912.1"/>
    <property type="molecule type" value="Genomic_DNA"/>
</dbReference>
<organism evidence="2 3">
    <name type="scientific">Daphnia magna</name>
    <dbReference type="NCBI Taxonomy" id="35525"/>
    <lineage>
        <taxon>Eukaryota</taxon>
        <taxon>Metazoa</taxon>
        <taxon>Ecdysozoa</taxon>
        <taxon>Arthropoda</taxon>
        <taxon>Crustacea</taxon>
        <taxon>Branchiopoda</taxon>
        <taxon>Diplostraca</taxon>
        <taxon>Cladocera</taxon>
        <taxon>Anomopoda</taxon>
        <taxon>Daphniidae</taxon>
        <taxon>Daphnia</taxon>
    </lineage>
</organism>
<sequence>RIGMDILGPFPLSKGGNRHIVVAVDYVTKWAETRALPTADAVEVADFLVKAVLLRHGAPRQLTTDRGRCFIAEVTQNVLRALETNHRTTTAYRPQANGLVERLNHTLADMLSMYVSSDHRDWDESLPFVTFAYNTSRHESTGRTPFYLVYGREAVLPIDSAVN</sequence>
<dbReference type="Pfam" id="PF00665">
    <property type="entry name" value="rve"/>
    <property type="match status" value="1"/>
</dbReference>
<dbReference type="AlphaFoldDB" id="A0A164J338"/>
<keyword evidence="3" id="KW-1185">Reference proteome</keyword>
<dbReference type="PROSITE" id="PS50994">
    <property type="entry name" value="INTEGRASE"/>
    <property type="match status" value="1"/>
</dbReference>
<evidence type="ECO:0000313" key="2">
    <source>
        <dbReference type="EMBL" id="KZS01912.1"/>
    </source>
</evidence>
<gene>
    <name evidence="2" type="ORF">APZ42_001269</name>
</gene>
<dbReference type="SUPFAM" id="SSF53098">
    <property type="entry name" value="Ribonuclease H-like"/>
    <property type="match status" value="1"/>
</dbReference>
<feature type="domain" description="Integrase catalytic" evidence="1">
    <location>
        <begin position="1"/>
        <end position="153"/>
    </location>
</feature>
<dbReference type="InterPro" id="IPR001584">
    <property type="entry name" value="Integrase_cat-core"/>
</dbReference>
<feature type="non-terminal residue" evidence="2">
    <location>
        <position position="1"/>
    </location>
</feature>
<reference evidence="2 3" key="1">
    <citation type="submission" date="2016-03" db="EMBL/GenBank/DDBJ databases">
        <title>EvidentialGene: Evidence-directed Construction of Genes on Genomes.</title>
        <authorList>
            <person name="Gilbert D.G."/>
            <person name="Choi J.-H."/>
            <person name="Mockaitis K."/>
            <person name="Colbourne J."/>
            <person name="Pfrender M."/>
        </authorList>
    </citation>
    <scope>NUCLEOTIDE SEQUENCE [LARGE SCALE GENOMIC DNA]</scope>
    <source>
        <strain evidence="2 3">Xinb3</strain>
        <tissue evidence="2">Complete organism</tissue>
    </source>
</reference>
<evidence type="ECO:0000313" key="3">
    <source>
        <dbReference type="Proteomes" id="UP000076858"/>
    </source>
</evidence>
<dbReference type="GO" id="GO:0015074">
    <property type="term" value="P:DNA integration"/>
    <property type="evidence" value="ECO:0007669"/>
    <property type="project" value="InterPro"/>
</dbReference>
<dbReference type="PANTHER" id="PTHR37984:SF5">
    <property type="entry name" value="PROTEIN NYNRIN-LIKE"/>
    <property type="match status" value="1"/>
</dbReference>
<dbReference type="Proteomes" id="UP000076858">
    <property type="component" value="Unassembled WGS sequence"/>
</dbReference>
<name>A0A164J338_9CRUS</name>
<dbReference type="Gene3D" id="3.30.420.10">
    <property type="entry name" value="Ribonuclease H-like superfamily/Ribonuclease H"/>
    <property type="match status" value="1"/>
</dbReference>
<dbReference type="InterPro" id="IPR050951">
    <property type="entry name" value="Retrovirus_Pol_polyprotein"/>
</dbReference>
<dbReference type="FunFam" id="3.30.420.10:FF:000032">
    <property type="entry name" value="Retrovirus-related Pol polyprotein from transposon 297-like Protein"/>
    <property type="match status" value="1"/>
</dbReference>
<accession>A0A164J338</accession>
<comment type="caution">
    <text evidence="2">The sequence shown here is derived from an EMBL/GenBank/DDBJ whole genome shotgun (WGS) entry which is preliminary data.</text>
</comment>
<dbReference type="InterPro" id="IPR036397">
    <property type="entry name" value="RNaseH_sf"/>
</dbReference>
<dbReference type="GO" id="GO:0003676">
    <property type="term" value="F:nucleic acid binding"/>
    <property type="evidence" value="ECO:0007669"/>
    <property type="project" value="InterPro"/>
</dbReference>
<dbReference type="InterPro" id="IPR012337">
    <property type="entry name" value="RNaseH-like_sf"/>
</dbReference>
<proteinExistence type="predicted"/>
<feature type="non-terminal residue" evidence="2">
    <location>
        <position position="163"/>
    </location>
</feature>
<dbReference type="PANTHER" id="PTHR37984">
    <property type="entry name" value="PROTEIN CBG26694"/>
    <property type="match status" value="1"/>
</dbReference>
<evidence type="ECO:0000259" key="1">
    <source>
        <dbReference type="PROSITE" id="PS50994"/>
    </source>
</evidence>